<proteinExistence type="predicted"/>
<evidence type="ECO:0008006" key="3">
    <source>
        <dbReference type="Google" id="ProtNLM"/>
    </source>
</evidence>
<organism evidence="2">
    <name type="scientific">Fervidobacterium nodosum</name>
    <dbReference type="NCBI Taxonomy" id="2424"/>
    <lineage>
        <taxon>Bacteria</taxon>
        <taxon>Thermotogati</taxon>
        <taxon>Thermotogota</taxon>
        <taxon>Thermotogae</taxon>
        <taxon>Thermotogales</taxon>
        <taxon>Fervidobacteriaceae</taxon>
        <taxon>Fervidobacterium</taxon>
    </lineage>
</organism>
<gene>
    <name evidence="2" type="ORF">ENM46_04860</name>
</gene>
<keyword evidence="1" id="KW-0472">Membrane</keyword>
<feature type="transmembrane region" description="Helical" evidence="1">
    <location>
        <begin position="127"/>
        <end position="145"/>
    </location>
</feature>
<keyword evidence="1" id="KW-0812">Transmembrane</keyword>
<evidence type="ECO:0000256" key="1">
    <source>
        <dbReference type="SAM" id="Phobius"/>
    </source>
</evidence>
<feature type="transmembrane region" description="Helical" evidence="1">
    <location>
        <begin position="43"/>
        <end position="65"/>
    </location>
</feature>
<keyword evidence="1" id="KW-1133">Transmembrane helix</keyword>
<sequence length="209" mass="23265">MINLNTLDLSYVESLVNYFVSNWYIMLPIAVFFYLFPNLVESVSIFAFGVVIGGGYVSPLITSWLTSLKLEILSSVRPELVNIIIAVLCGVIFYGIYKAAIFMGSFVISFFASLFLLRTFFGSGLEWYITLVIGSIIGIIAGSFASKNSSKFIGLFAIIFGSFVISAVGIALFRTYVYPLANVVYLWVILILFLVLLFSRIKILWGNSK</sequence>
<accession>A0A7C5U3D0</accession>
<comment type="caution">
    <text evidence="2">The sequence shown here is derived from an EMBL/GenBank/DDBJ whole genome shotgun (WGS) entry which is preliminary data.</text>
</comment>
<feature type="transmembrane region" description="Helical" evidence="1">
    <location>
        <begin position="15"/>
        <end position="36"/>
    </location>
</feature>
<dbReference type="AlphaFoldDB" id="A0A7C5U3D0"/>
<dbReference type="EMBL" id="DRXW01000291">
    <property type="protein sequence ID" value="HHR34257.1"/>
    <property type="molecule type" value="Genomic_DNA"/>
</dbReference>
<evidence type="ECO:0000313" key="2">
    <source>
        <dbReference type="EMBL" id="HHR34257.1"/>
    </source>
</evidence>
<feature type="transmembrane region" description="Helical" evidence="1">
    <location>
        <begin position="185"/>
        <end position="205"/>
    </location>
</feature>
<protein>
    <recommendedName>
        <fullName evidence="3">DUF4203 domain-containing protein</fullName>
    </recommendedName>
</protein>
<name>A0A7C5U3D0_9BACT</name>
<feature type="transmembrane region" description="Helical" evidence="1">
    <location>
        <begin position="152"/>
        <end position="173"/>
    </location>
</feature>
<feature type="transmembrane region" description="Helical" evidence="1">
    <location>
        <begin position="80"/>
        <end position="97"/>
    </location>
</feature>
<feature type="transmembrane region" description="Helical" evidence="1">
    <location>
        <begin position="102"/>
        <end position="121"/>
    </location>
</feature>
<reference evidence="2" key="1">
    <citation type="journal article" date="2020" name="mSystems">
        <title>Genome- and Community-Level Interaction Insights into Carbon Utilization and Element Cycling Functions of Hydrothermarchaeota in Hydrothermal Sediment.</title>
        <authorList>
            <person name="Zhou Z."/>
            <person name="Liu Y."/>
            <person name="Xu W."/>
            <person name="Pan J."/>
            <person name="Luo Z.H."/>
            <person name="Li M."/>
        </authorList>
    </citation>
    <scope>NUCLEOTIDE SEQUENCE [LARGE SCALE GENOMIC DNA]</scope>
    <source>
        <strain evidence="2">SpSt-1088</strain>
    </source>
</reference>